<reference evidence="3 4" key="1">
    <citation type="submission" date="2023-10" db="EMBL/GenBank/DDBJ databases">
        <title>Bacteria for the degradation of biodegradable plastic PBAT(Polybutylene adipate terephthalate).</title>
        <authorList>
            <person name="Weon H.-Y."/>
            <person name="Yeon J."/>
        </authorList>
    </citation>
    <scope>NUCLEOTIDE SEQUENCE [LARGE SCALE GENOMIC DNA]</scope>
    <source>
        <strain evidence="3 4">SBD 7-3</strain>
        <plasmid evidence="3 4">unnamed1</plasmid>
    </source>
</reference>
<geneLocation type="plasmid" evidence="3 4">
    <name>unnamed1</name>
</geneLocation>
<protein>
    <submittedName>
        <fullName evidence="3">Tripartite tricarboxylate transporter substrate-binding protein</fullName>
    </submittedName>
</protein>
<comment type="similarity">
    <text evidence="1">Belongs to the UPF0065 (bug) family.</text>
</comment>
<dbReference type="InterPro" id="IPR042100">
    <property type="entry name" value="Bug_dom1"/>
</dbReference>
<dbReference type="Pfam" id="PF03401">
    <property type="entry name" value="TctC"/>
    <property type="match status" value="1"/>
</dbReference>
<evidence type="ECO:0000256" key="2">
    <source>
        <dbReference type="SAM" id="SignalP"/>
    </source>
</evidence>
<dbReference type="PANTHER" id="PTHR42928:SF5">
    <property type="entry name" value="BLR1237 PROTEIN"/>
    <property type="match status" value="1"/>
</dbReference>
<evidence type="ECO:0000313" key="4">
    <source>
        <dbReference type="Proteomes" id="UP001303946"/>
    </source>
</evidence>
<feature type="signal peptide" evidence="2">
    <location>
        <begin position="1"/>
        <end position="29"/>
    </location>
</feature>
<dbReference type="EMBL" id="CP136337">
    <property type="protein sequence ID" value="WOB11179.1"/>
    <property type="molecule type" value="Genomic_DNA"/>
</dbReference>
<dbReference type="Proteomes" id="UP001303946">
    <property type="component" value="Plasmid unnamed1"/>
</dbReference>
<evidence type="ECO:0000313" key="3">
    <source>
        <dbReference type="EMBL" id="WOB11179.1"/>
    </source>
</evidence>
<dbReference type="RefSeq" id="WP_316704356.1">
    <property type="nucleotide sequence ID" value="NZ_CP136337.1"/>
</dbReference>
<sequence>MRFKSILNRLVAATSLFAVGCLATHQAQAAPSYVPRQITLVVPFAAGGPTDKIARAFIDTAQRIDPGLTFTIANVGGSGGTLGAAQVASGPADGSVLLLHNIAFAVAPSLYQGLPYDTLKSFSYLGLLEEVPMTLIARSTLPSTFTGLQQWLRDNQSAATIAHAGAGSASHLCGLLFQRAINQTISERVYTGNAPAVVDVSAGRVDMVCDAANASATYLPTNTQVRAYGVTAQDRVNIPALSNIPTFSELGLNEMEITVWFGLSAPKRTPARVQEYLNDLVRSVASDPQFIQAQESTGAVVVKDKRLKPRKHKRFVAGEIDYWADVLIAP</sequence>
<keyword evidence="4" id="KW-1185">Reference proteome</keyword>
<feature type="chain" id="PRO_5045545014" evidence="2">
    <location>
        <begin position="30"/>
        <end position="330"/>
    </location>
</feature>
<dbReference type="PANTHER" id="PTHR42928">
    <property type="entry name" value="TRICARBOXYLATE-BINDING PROTEIN"/>
    <property type="match status" value="1"/>
</dbReference>
<dbReference type="PROSITE" id="PS51257">
    <property type="entry name" value="PROKAR_LIPOPROTEIN"/>
    <property type="match status" value="1"/>
</dbReference>
<evidence type="ECO:0000256" key="1">
    <source>
        <dbReference type="ARBA" id="ARBA00006987"/>
    </source>
</evidence>
<proteinExistence type="inferred from homology"/>
<accession>A0ABZ0D1X2</accession>
<organism evidence="3 4">
    <name type="scientific">Piscinibacter gummiphilus</name>
    <dbReference type="NCBI Taxonomy" id="946333"/>
    <lineage>
        <taxon>Bacteria</taxon>
        <taxon>Pseudomonadati</taxon>
        <taxon>Pseudomonadota</taxon>
        <taxon>Betaproteobacteria</taxon>
        <taxon>Burkholderiales</taxon>
        <taxon>Sphaerotilaceae</taxon>
        <taxon>Piscinibacter</taxon>
    </lineage>
</organism>
<dbReference type="Gene3D" id="3.40.190.10">
    <property type="entry name" value="Periplasmic binding protein-like II"/>
    <property type="match status" value="1"/>
</dbReference>
<keyword evidence="3" id="KW-0614">Plasmid</keyword>
<name>A0ABZ0D1X2_9BURK</name>
<dbReference type="InterPro" id="IPR005064">
    <property type="entry name" value="BUG"/>
</dbReference>
<keyword evidence="2" id="KW-0732">Signal</keyword>
<gene>
    <name evidence="3" type="ORF">RXV79_27490</name>
</gene>
<dbReference type="Gene3D" id="3.40.190.150">
    <property type="entry name" value="Bordetella uptake gene, domain 1"/>
    <property type="match status" value="1"/>
</dbReference>